<proteinExistence type="predicted"/>
<feature type="compositionally biased region" description="Acidic residues" evidence="1">
    <location>
        <begin position="298"/>
        <end position="310"/>
    </location>
</feature>
<evidence type="ECO:0000313" key="2">
    <source>
        <dbReference type="EMBL" id="KAF2160822.1"/>
    </source>
</evidence>
<name>A0A6A6C4N0_ZASCE</name>
<gene>
    <name evidence="2" type="ORF">M409DRAFT_28701</name>
</gene>
<feature type="region of interest" description="Disordered" evidence="1">
    <location>
        <begin position="242"/>
        <end position="261"/>
    </location>
</feature>
<evidence type="ECO:0000256" key="1">
    <source>
        <dbReference type="SAM" id="MobiDB-lite"/>
    </source>
</evidence>
<feature type="region of interest" description="Disordered" evidence="1">
    <location>
        <begin position="268"/>
        <end position="374"/>
    </location>
</feature>
<accession>A0A6A6C4N0</accession>
<evidence type="ECO:0000313" key="3">
    <source>
        <dbReference type="Proteomes" id="UP000799537"/>
    </source>
</evidence>
<protein>
    <submittedName>
        <fullName evidence="2">Uncharacterized protein</fullName>
    </submittedName>
</protein>
<keyword evidence="3" id="KW-1185">Reference proteome</keyword>
<feature type="region of interest" description="Disordered" evidence="1">
    <location>
        <begin position="210"/>
        <end position="234"/>
    </location>
</feature>
<reference evidence="2" key="1">
    <citation type="journal article" date="2020" name="Stud. Mycol.">
        <title>101 Dothideomycetes genomes: a test case for predicting lifestyles and emergence of pathogens.</title>
        <authorList>
            <person name="Haridas S."/>
            <person name="Albert R."/>
            <person name="Binder M."/>
            <person name="Bloem J."/>
            <person name="Labutti K."/>
            <person name="Salamov A."/>
            <person name="Andreopoulos B."/>
            <person name="Baker S."/>
            <person name="Barry K."/>
            <person name="Bills G."/>
            <person name="Bluhm B."/>
            <person name="Cannon C."/>
            <person name="Castanera R."/>
            <person name="Culley D."/>
            <person name="Daum C."/>
            <person name="Ezra D."/>
            <person name="Gonzalez J."/>
            <person name="Henrissat B."/>
            <person name="Kuo A."/>
            <person name="Liang C."/>
            <person name="Lipzen A."/>
            <person name="Lutzoni F."/>
            <person name="Magnuson J."/>
            <person name="Mondo S."/>
            <person name="Nolan M."/>
            <person name="Ohm R."/>
            <person name="Pangilinan J."/>
            <person name="Park H.-J."/>
            <person name="Ramirez L."/>
            <person name="Alfaro M."/>
            <person name="Sun H."/>
            <person name="Tritt A."/>
            <person name="Yoshinaga Y."/>
            <person name="Zwiers L.-H."/>
            <person name="Turgeon B."/>
            <person name="Goodwin S."/>
            <person name="Spatafora J."/>
            <person name="Crous P."/>
            <person name="Grigoriev I."/>
        </authorList>
    </citation>
    <scope>NUCLEOTIDE SEQUENCE</scope>
    <source>
        <strain evidence="2">ATCC 36951</strain>
    </source>
</reference>
<dbReference type="GeneID" id="54562417"/>
<organism evidence="2 3">
    <name type="scientific">Zasmidium cellare ATCC 36951</name>
    <dbReference type="NCBI Taxonomy" id="1080233"/>
    <lineage>
        <taxon>Eukaryota</taxon>
        <taxon>Fungi</taxon>
        <taxon>Dikarya</taxon>
        <taxon>Ascomycota</taxon>
        <taxon>Pezizomycotina</taxon>
        <taxon>Dothideomycetes</taxon>
        <taxon>Dothideomycetidae</taxon>
        <taxon>Mycosphaerellales</taxon>
        <taxon>Mycosphaerellaceae</taxon>
        <taxon>Zasmidium</taxon>
    </lineage>
</organism>
<dbReference type="Proteomes" id="UP000799537">
    <property type="component" value="Unassembled WGS sequence"/>
</dbReference>
<sequence length="400" mass="45176">MAIGNGITVRIKGADGREIDELKPNEKEPRSFRYRTISATPGTKFEVSVTVEKRFDWKDADCIFVAIAYDDGAEEHLGEVDYTMVWAISSKKDFLGEHLFTAYFMTAAATGATRNVKQDKYRHRSKDDLVSHRACISVYVHRGHLSPNPKKRRLADPLSSFLQSNLKDIDKIKDSKLKINFESFQPLDRKDGNVCEFHFRNINPAEFVNLMTPAPSHPKTKNAGSATPRTNRSDTLDAAAARRSQGLRGIPQRDYSLPNMWQKQGYPWDEHEHESTQVTGADRPARQRYKRPTVVSVSDEDDDDDDDDEIVVQNPRRATKSKPPPQEEAPVNTVEEQHSVPAPASRSDSGTVTGDTDAPAKETKSSAKSKQKRELELDLEEVELDKKAIQIKRRLMNLDD</sequence>
<dbReference type="EMBL" id="ML993623">
    <property type="protein sequence ID" value="KAF2160822.1"/>
    <property type="molecule type" value="Genomic_DNA"/>
</dbReference>
<dbReference type="RefSeq" id="XP_033661711.1">
    <property type="nucleotide sequence ID" value="XM_033809145.1"/>
</dbReference>
<dbReference type="AlphaFoldDB" id="A0A6A6C4N0"/>